<reference evidence="1" key="1">
    <citation type="submission" date="2018-02" db="EMBL/GenBank/DDBJ databases">
        <title>Rhizophora mucronata_Transcriptome.</title>
        <authorList>
            <person name="Meera S.P."/>
            <person name="Sreeshan A."/>
            <person name="Augustine A."/>
        </authorList>
    </citation>
    <scope>NUCLEOTIDE SEQUENCE</scope>
    <source>
        <tissue evidence="1">Leaf</tissue>
    </source>
</reference>
<organism evidence="1">
    <name type="scientific">Rhizophora mucronata</name>
    <name type="common">Asiatic mangrove</name>
    <dbReference type="NCBI Taxonomy" id="61149"/>
    <lineage>
        <taxon>Eukaryota</taxon>
        <taxon>Viridiplantae</taxon>
        <taxon>Streptophyta</taxon>
        <taxon>Embryophyta</taxon>
        <taxon>Tracheophyta</taxon>
        <taxon>Spermatophyta</taxon>
        <taxon>Magnoliopsida</taxon>
        <taxon>eudicotyledons</taxon>
        <taxon>Gunneridae</taxon>
        <taxon>Pentapetalae</taxon>
        <taxon>rosids</taxon>
        <taxon>fabids</taxon>
        <taxon>Malpighiales</taxon>
        <taxon>Rhizophoraceae</taxon>
        <taxon>Rhizophora</taxon>
    </lineage>
</organism>
<evidence type="ECO:0000313" key="1">
    <source>
        <dbReference type="EMBL" id="MBX72976.1"/>
    </source>
</evidence>
<name>A0A2P2R148_RHIMU</name>
<accession>A0A2P2R148</accession>
<proteinExistence type="predicted"/>
<dbReference type="AlphaFoldDB" id="A0A2P2R148"/>
<dbReference type="EMBL" id="GGEC01092492">
    <property type="protein sequence ID" value="MBX72976.1"/>
    <property type="molecule type" value="Transcribed_RNA"/>
</dbReference>
<protein>
    <submittedName>
        <fullName evidence="1">Uncharacterized protein</fullName>
    </submittedName>
</protein>
<sequence>MLILHQIINQAQPFELRLSVTYCTYNFTSR</sequence>